<sequence>MSPRLHRKGVTAPAWYPVLIEPTPDISDQPPLDYPFPLISRISLSLLHLAPFLSTALARYTRPPAVSSKLNPNSTSNSTWEENAPTAVETGQQSAMTVTAPAAATARGAEGKNAMCARAQASSTPIIEVASKTLGHLREQSRGYGLGGSGSSRLCVVVITAQSPVVNIHRHPTRHLSIVQVTDRPPQNTP</sequence>
<evidence type="ECO:0000313" key="2">
    <source>
        <dbReference type="Proteomes" id="UP000799771"/>
    </source>
</evidence>
<keyword evidence="2" id="KW-1185">Reference proteome</keyword>
<dbReference type="Proteomes" id="UP000799771">
    <property type="component" value="Unassembled WGS sequence"/>
</dbReference>
<proteinExistence type="predicted"/>
<protein>
    <submittedName>
        <fullName evidence="1">Uncharacterized protein</fullName>
    </submittedName>
</protein>
<dbReference type="RefSeq" id="XP_033523504.1">
    <property type="nucleotide sequence ID" value="XM_033670515.1"/>
</dbReference>
<reference evidence="1" key="1">
    <citation type="journal article" date="2020" name="Stud. Mycol.">
        <title>101 Dothideomycetes genomes: a test case for predicting lifestyles and emergence of pathogens.</title>
        <authorList>
            <person name="Haridas S."/>
            <person name="Albert R."/>
            <person name="Binder M."/>
            <person name="Bloem J."/>
            <person name="Labutti K."/>
            <person name="Salamov A."/>
            <person name="Andreopoulos B."/>
            <person name="Baker S."/>
            <person name="Barry K."/>
            <person name="Bills G."/>
            <person name="Bluhm B."/>
            <person name="Cannon C."/>
            <person name="Castanera R."/>
            <person name="Culley D."/>
            <person name="Daum C."/>
            <person name="Ezra D."/>
            <person name="Gonzalez J."/>
            <person name="Henrissat B."/>
            <person name="Kuo A."/>
            <person name="Liang C."/>
            <person name="Lipzen A."/>
            <person name="Lutzoni F."/>
            <person name="Magnuson J."/>
            <person name="Mondo S."/>
            <person name="Nolan M."/>
            <person name="Ohm R."/>
            <person name="Pangilinan J."/>
            <person name="Park H.-J."/>
            <person name="Ramirez L."/>
            <person name="Alfaro M."/>
            <person name="Sun H."/>
            <person name="Tritt A."/>
            <person name="Yoshinaga Y."/>
            <person name="Zwiers L.-H."/>
            <person name="Turgeon B."/>
            <person name="Goodwin S."/>
            <person name="Spatafora J."/>
            <person name="Crous P."/>
            <person name="Grigoriev I."/>
        </authorList>
    </citation>
    <scope>NUCLEOTIDE SEQUENCE</scope>
    <source>
        <strain evidence="1">CBS 119687</strain>
    </source>
</reference>
<organism evidence="1 2">
    <name type="scientific">Dothidotthia symphoricarpi CBS 119687</name>
    <dbReference type="NCBI Taxonomy" id="1392245"/>
    <lineage>
        <taxon>Eukaryota</taxon>
        <taxon>Fungi</taxon>
        <taxon>Dikarya</taxon>
        <taxon>Ascomycota</taxon>
        <taxon>Pezizomycotina</taxon>
        <taxon>Dothideomycetes</taxon>
        <taxon>Pleosporomycetidae</taxon>
        <taxon>Pleosporales</taxon>
        <taxon>Dothidotthiaceae</taxon>
        <taxon>Dothidotthia</taxon>
    </lineage>
</organism>
<dbReference type="AlphaFoldDB" id="A0A6A6ADB4"/>
<dbReference type="GeneID" id="54410947"/>
<dbReference type="EMBL" id="ML977507">
    <property type="protein sequence ID" value="KAF2129115.1"/>
    <property type="molecule type" value="Genomic_DNA"/>
</dbReference>
<name>A0A6A6ADB4_9PLEO</name>
<accession>A0A6A6ADB4</accession>
<evidence type="ECO:0000313" key="1">
    <source>
        <dbReference type="EMBL" id="KAF2129115.1"/>
    </source>
</evidence>
<gene>
    <name evidence="1" type="ORF">P153DRAFT_386303</name>
</gene>